<feature type="modified residue" description="Phosphohistidine" evidence="2">
    <location>
        <position position="62"/>
    </location>
</feature>
<dbReference type="Gene3D" id="1.20.120.160">
    <property type="entry name" value="HPT domain"/>
    <property type="match status" value="1"/>
</dbReference>
<organism evidence="4 5">
    <name type="scientific">Shewanella zhuhaiensis</name>
    <dbReference type="NCBI Taxonomy" id="2919576"/>
    <lineage>
        <taxon>Bacteria</taxon>
        <taxon>Pseudomonadati</taxon>
        <taxon>Pseudomonadota</taxon>
        <taxon>Gammaproteobacteria</taxon>
        <taxon>Alteromonadales</taxon>
        <taxon>Shewanellaceae</taxon>
        <taxon>Shewanella</taxon>
    </lineage>
</organism>
<keyword evidence="5" id="KW-1185">Reference proteome</keyword>
<gene>
    <name evidence="4" type="ORF">MJ923_12150</name>
</gene>
<dbReference type="GO" id="GO:0004672">
    <property type="term" value="F:protein kinase activity"/>
    <property type="evidence" value="ECO:0007669"/>
    <property type="project" value="UniProtKB-ARBA"/>
</dbReference>
<dbReference type="InterPro" id="IPR008207">
    <property type="entry name" value="Sig_transdc_His_kin_Hpt_dom"/>
</dbReference>
<dbReference type="SUPFAM" id="SSF47226">
    <property type="entry name" value="Histidine-containing phosphotransfer domain, HPT domain"/>
    <property type="match status" value="1"/>
</dbReference>
<evidence type="ECO:0000313" key="4">
    <source>
        <dbReference type="EMBL" id="MCH4295052.1"/>
    </source>
</evidence>
<comment type="caution">
    <text evidence="4">The sequence shown here is derived from an EMBL/GenBank/DDBJ whole genome shotgun (WGS) entry which is preliminary data.</text>
</comment>
<name>A0AAJ1BJI2_9GAMM</name>
<dbReference type="InterPro" id="IPR036641">
    <property type="entry name" value="HPT_dom_sf"/>
</dbReference>
<dbReference type="Pfam" id="PF01627">
    <property type="entry name" value="Hpt"/>
    <property type="match status" value="1"/>
</dbReference>
<feature type="domain" description="HPt" evidence="3">
    <location>
        <begin position="23"/>
        <end position="120"/>
    </location>
</feature>
<keyword evidence="2" id="KW-0597">Phosphoprotein</keyword>
<evidence type="ECO:0000259" key="3">
    <source>
        <dbReference type="PROSITE" id="PS50894"/>
    </source>
</evidence>
<dbReference type="RefSeq" id="WP_240591327.1">
    <property type="nucleotide sequence ID" value="NZ_JAKUDL010000004.1"/>
</dbReference>
<dbReference type="AlphaFoldDB" id="A0AAJ1BJI2"/>
<dbReference type="Proteomes" id="UP001297581">
    <property type="component" value="Unassembled WGS sequence"/>
</dbReference>
<evidence type="ECO:0000256" key="1">
    <source>
        <dbReference type="ARBA" id="ARBA00023012"/>
    </source>
</evidence>
<proteinExistence type="predicted"/>
<dbReference type="GO" id="GO:0000160">
    <property type="term" value="P:phosphorelay signal transduction system"/>
    <property type="evidence" value="ECO:0007669"/>
    <property type="project" value="UniProtKB-KW"/>
</dbReference>
<keyword evidence="1" id="KW-0902">Two-component regulatory system</keyword>
<reference evidence="4 5" key="1">
    <citation type="submission" date="2022-02" db="EMBL/GenBank/DDBJ databases">
        <title>The genome sequence of Shewanella sp. 3B26.</title>
        <authorList>
            <person name="Du J."/>
        </authorList>
    </citation>
    <scope>NUCLEOTIDE SEQUENCE [LARGE SCALE GENOMIC DNA]</scope>
    <source>
        <strain evidence="4 5">3B26</strain>
    </source>
</reference>
<dbReference type="EMBL" id="JAKUDL010000004">
    <property type="protein sequence ID" value="MCH4295052.1"/>
    <property type="molecule type" value="Genomic_DNA"/>
</dbReference>
<dbReference type="CDD" id="cd00088">
    <property type="entry name" value="HPT"/>
    <property type="match status" value="1"/>
</dbReference>
<evidence type="ECO:0000256" key="2">
    <source>
        <dbReference type="PROSITE-ProRule" id="PRU00110"/>
    </source>
</evidence>
<accession>A0AAJ1BJI2</accession>
<evidence type="ECO:0000313" key="5">
    <source>
        <dbReference type="Proteomes" id="UP001297581"/>
    </source>
</evidence>
<sequence>MTSPQDATPGIDIDQALARVGGNRALLHAVLGTFHESYQGLNERLHRLAEADDWESLRVLCHTLKGSSANVGAMRLSHSAGEVESQIKKGYLPVPAVLLHECLAAWDELSPTVAKLLASTEQQETYCVTATELVLRLAKLLTLIDTDLAAADSEFLALRQAQVPEKFQSDFSLFIKQFDAFDMPGAKVSLNRMLGRTSDE</sequence>
<dbReference type="SMART" id="SM00073">
    <property type="entry name" value="HPT"/>
    <property type="match status" value="1"/>
</dbReference>
<protein>
    <submittedName>
        <fullName evidence="4">Hpt domain-containing protein</fullName>
    </submittedName>
</protein>
<dbReference type="PROSITE" id="PS50894">
    <property type="entry name" value="HPT"/>
    <property type="match status" value="1"/>
</dbReference>